<dbReference type="EMBL" id="CACTIH010004370">
    <property type="protein sequence ID" value="CAA2990711.1"/>
    <property type="molecule type" value="Genomic_DNA"/>
</dbReference>
<proteinExistence type="predicted"/>
<dbReference type="OrthoDB" id="2532955at2759"/>
<gene>
    <name evidence="1" type="ORF">OLEA9_A110864</name>
</gene>
<dbReference type="Proteomes" id="UP000594638">
    <property type="component" value="Unassembled WGS sequence"/>
</dbReference>
<organism evidence="1 2">
    <name type="scientific">Olea europaea subsp. europaea</name>
    <dbReference type="NCBI Taxonomy" id="158383"/>
    <lineage>
        <taxon>Eukaryota</taxon>
        <taxon>Viridiplantae</taxon>
        <taxon>Streptophyta</taxon>
        <taxon>Embryophyta</taxon>
        <taxon>Tracheophyta</taxon>
        <taxon>Spermatophyta</taxon>
        <taxon>Magnoliopsida</taxon>
        <taxon>eudicotyledons</taxon>
        <taxon>Gunneridae</taxon>
        <taxon>Pentapetalae</taxon>
        <taxon>asterids</taxon>
        <taxon>lamiids</taxon>
        <taxon>Lamiales</taxon>
        <taxon>Oleaceae</taxon>
        <taxon>Oleeae</taxon>
        <taxon>Olea</taxon>
    </lineage>
</organism>
<dbReference type="Gramene" id="OE9A110864T1">
    <property type="protein sequence ID" value="OE9A110864C1"/>
    <property type="gene ID" value="OE9A110864"/>
</dbReference>
<keyword evidence="2" id="KW-1185">Reference proteome</keyword>
<accession>A0A8S0SGL2</accession>
<evidence type="ECO:0000313" key="1">
    <source>
        <dbReference type="EMBL" id="CAA2990711.1"/>
    </source>
</evidence>
<evidence type="ECO:0000313" key="2">
    <source>
        <dbReference type="Proteomes" id="UP000594638"/>
    </source>
</evidence>
<reference evidence="1 2" key="1">
    <citation type="submission" date="2019-12" db="EMBL/GenBank/DDBJ databases">
        <authorList>
            <person name="Alioto T."/>
            <person name="Alioto T."/>
            <person name="Gomez Garrido J."/>
        </authorList>
    </citation>
    <scope>NUCLEOTIDE SEQUENCE [LARGE SCALE GENOMIC DNA]</scope>
</reference>
<name>A0A8S0SGL2_OLEEU</name>
<dbReference type="Gene3D" id="2.40.160.210">
    <property type="entry name" value="Acyl-CoA thioesterase, double hotdog domain"/>
    <property type="match status" value="1"/>
</dbReference>
<dbReference type="InterPro" id="IPR042171">
    <property type="entry name" value="Acyl-CoA_hotdog"/>
</dbReference>
<protein>
    <submittedName>
        <fullName evidence="1">Uncharacterized protein</fullName>
    </submittedName>
</protein>
<sequence length="248" mass="27421">MSPEWAIGRRALTLIQPVCYELNKTCEIAYLKDSNHPHPAAVTAQYLVANTCAPETRINVTVTKKGRQFTNLTADMIQHVSIHGLPLNLLICKNQGKITISAQLIFTSMPAVSLPADPKLSLLPSSSQSRYIPTFATPSSLSPTPLGSKLSPFKVNMSWSEDPTFISSNKAKATHPSTLHEGGLEWGAYLDLFGEKEWKGSMLGFAGDLFKNAPELMAGQEGEWWYPTMNLHLQYFSRFVLYVDKGCV</sequence>
<comment type="caution">
    <text evidence="1">The sequence shown here is derived from an EMBL/GenBank/DDBJ whole genome shotgun (WGS) entry which is preliminary data.</text>
</comment>
<dbReference type="AlphaFoldDB" id="A0A8S0SGL2"/>